<feature type="compositionally biased region" description="Low complexity" evidence="1">
    <location>
        <begin position="124"/>
        <end position="138"/>
    </location>
</feature>
<accession>A0A6L6XQA6</accession>
<evidence type="ECO:0000256" key="1">
    <source>
        <dbReference type="SAM" id="MobiDB-lite"/>
    </source>
</evidence>
<keyword evidence="2" id="KW-0472">Membrane</keyword>
<feature type="region of interest" description="Disordered" evidence="1">
    <location>
        <begin position="122"/>
        <end position="147"/>
    </location>
</feature>
<dbReference type="EMBL" id="WSEK01000004">
    <property type="protein sequence ID" value="MVQ48857.1"/>
    <property type="molecule type" value="Genomic_DNA"/>
</dbReference>
<reference evidence="3 4" key="1">
    <citation type="submission" date="2019-12" db="EMBL/GenBank/DDBJ databases">
        <authorList>
            <person name="Huq M.A."/>
        </authorList>
    </citation>
    <scope>NUCLEOTIDE SEQUENCE [LARGE SCALE GENOMIC DNA]</scope>
    <source>
        <strain evidence="3 4">MAH-18</strain>
    </source>
</reference>
<keyword evidence="2" id="KW-0812">Transmembrane</keyword>
<protein>
    <submittedName>
        <fullName evidence="3">Uncharacterized protein</fullName>
    </submittedName>
</protein>
<keyword evidence="4" id="KW-1185">Reference proteome</keyword>
<dbReference type="RefSeq" id="WP_157341242.1">
    <property type="nucleotide sequence ID" value="NZ_WSEK01000004.1"/>
</dbReference>
<dbReference type="AlphaFoldDB" id="A0A6L6XQA6"/>
<evidence type="ECO:0000313" key="4">
    <source>
        <dbReference type="Proteomes" id="UP000473525"/>
    </source>
</evidence>
<gene>
    <name evidence="3" type="ORF">GON03_06655</name>
</gene>
<comment type="caution">
    <text evidence="3">The sequence shown here is derived from an EMBL/GenBank/DDBJ whole genome shotgun (WGS) entry which is preliminary data.</text>
</comment>
<organism evidence="3 4">
    <name type="scientific">Nocardioides agri</name>
    <dbReference type="NCBI Taxonomy" id="2682843"/>
    <lineage>
        <taxon>Bacteria</taxon>
        <taxon>Bacillati</taxon>
        <taxon>Actinomycetota</taxon>
        <taxon>Actinomycetes</taxon>
        <taxon>Propionibacteriales</taxon>
        <taxon>Nocardioidaceae</taxon>
        <taxon>Nocardioides</taxon>
    </lineage>
</organism>
<dbReference type="Proteomes" id="UP000473525">
    <property type="component" value="Unassembled WGS sequence"/>
</dbReference>
<keyword evidence="2" id="KW-1133">Transmembrane helix</keyword>
<evidence type="ECO:0000256" key="2">
    <source>
        <dbReference type="SAM" id="Phobius"/>
    </source>
</evidence>
<feature type="transmembrane region" description="Helical" evidence="2">
    <location>
        <begin position="20"/>
        <end position="39"/>
    </location>
</feature>
<proteinExistence type="predicted"/>
<name>A0A6L6XQA6_9ACTN</name>
<evidence type="ECO:0000313" key="3">
    <source>
        <dbReference type="EMBL" id="MVQ48857.1"/>
    </source>
</evidence>
<sequence>MSGYSRWDQKPALGRRGMVLAVVIPVLIAAAAFGVVSLVSRGSESTATTIRVPTSEWIPGQDAGDALIVGVIAVDDHRCVYLQGSEGRLWPVWPAGFRGKLDEAGHVTLYDGGDNVVGRDGDRVQASGSYSPPAAYAGEPCLPDDGGEVAAVQSEVTRVD</sequence>